<accession>A0A0C3C5X1</accession>
<dbReference type="Pfam" id="PF00085">
    <property type="entry name" value="Thioredoxin"/>
    <property type="match status" value="1"/>
</dbReference>
<dbReference type="GO" id="GO:0034976">
    <property type="term" value="P:response to endoplasmic reticulum stress"/>
    <property type="evidence" value="ECO:0007669"/>
    <property type="project" value="TreeGrafter"/>
</dbReference>
<dbReference type="STRING" id="686832.A0A0C3C5X1"/>
<protein>
    <recommendedName>
        <fullName evidence="3">Thioredoxin domain-containing protein</fullName>
    </recommendedName>
</protein>
<feature type="region of interest" description="Disordered" evidence="1">
    <location>
        <begin position="326"/>
        <end position="377"/>
    </location>
</feature>
<evidence type="ECO:0000256" key="1">
    <source>
        <dbReference type="SAM" id="MobiDB-lite"/>
    </source>
</evidence>
<evidence type="ECO:0000313" key="4">
    <source>
        <dbReference type="EMBL" id="KIM39604.1"/>
    </source>
</evidence>
<feature type="domain" description="Thioredoxin" evidence="3">
    <location>
        <begin position="19"/>
        <end position="152"/>
    </location>
</feature>
<reference evidence="5" key="2">
    <citation type="submission" date="2015-01" db="EMBL/GenBank/DDBJ databases">
        <title>Evolutionary Origins and Diversification of the Mycorrhizal Mutualists.</title>
        <authorList>
            <consortium name="DOE Joint Genome Institute"/>
            <consortium name="Mycorrhizal Genomics Consortium"/>
            <person name="Kohler A."/>
            <person name="Kuo A."/>
            <person name="Nagy L.G."/>
            <person name="Floudas D."/>
            <person name="Copeland A."/>
            <person name="Barry K.W."/>
            <person name="Cichocki N."/>
            <person name="Veneault-Fourrey C."/>
            <person name="LaButti K."/>
            <person name="Lindquist E.A."/>
            <person name="Lipzen A."/>
            <person name="Lundell T."/>
            <person name="Morin E."/>
            <person name="Murat C."/>
            <person name="Riley R."/>
            <person name="Ohm R."/>
            <person name="Sun H."/>
            <person name="Tunlid A."/>
            <person name="Henrissat B."/>
            <person name="Grigoriev I.V."/>
            <person name="Hibbett D.S."/>
            <person name="Martin F."/>
        </authorList>
    </citation>
    <scope>NUCLEOTIDE SEQUENCE [LARGE SCALE GENOMIC DNA]</scope>
    <source>
        <strain evidence="5">h7</strain>
    </source>
</reference>
<dbReference type="SUPFAM" id="SSF52833">
    <property type="entry name" value="Thioredoxin-like"/>
    <property type="match status" value="1"/>
</dbReference>
<name>A0A0C3C5X1_HEBCY</name>
<dbReference type="Proteomes" id="UP000053424">
    <property type="component" value="Unassembled WGS sequence"/>
</dbReference>
<dbReference type="PRINTS" id="PR00421">
    <property type="entry name" value="THIOREDOXIN"/>
</dbReference>
<feature type="chain" id="PRO_5005425580" description="Thioredoxin domain-containing protein" evidence="2">
    <location>
        <begin position="23"/>
        <end position="377"/>
    </location>
</feature>
<dbReference type="PROSITE" id="PS51352">
    <property type="entry name" value="THIOREDOXIN_2"/>
    <property type="match status" value="1"/>
</dbReference>
<gene>
    <name evidence="4" type="ORF">M413DRAFT_447080</name>
</gene>
<dbReference type="AlphaFoldDB" id="A0A0C3C5X1"/>
<feature type="signal peptide" evidence="2">
    <location>
        <begin position="1"/>
        <end position="22"/>
    </location>
</feature>
<evidence type="ECO:0000256" key="2">
    <source>
        <dbReference type="SAM" id="SignalP"/>
    </source>
</evidence>
<dbReference type="PANTHER" id="PTHR45815:SF3">
    <property type="entry name" value="PROTEIN DISULFIDE-ISOMERASE A6"/>
    <property type="match status" value="1"/>
</dbReference>
<sequence length="377" mass="41020">MMLLSTQLTAVVLAMAPSLVSAGMFPKDSLVKALDHKSFKQAMKANETSLVAFVAPWCGHCQKMVPEYSKAALGLYPLIPTYAVNCHAEKNKRLCSEQGVQGFPTVKLFPRGNSMPPVLYEKERTATGFWYFATRGVPNALEKFSYVDQIPGWVSGKQKKYRALLLTKVKKVPLLWRVLANKYSGTDLLFGTHRDRKGKSSIEMGLEAGGKKEAKVLLYPIGSTTPFRYRGILKQDSLSKFFDSVLDGTADLSEVVEKTKEEEYVENPEEAEIAKKQEAQRIALMHGGFTDMVDFEKAMLAGGAADYHDTHGYGGMMGDIPGSLKKAKAPETPGVSAGSATITEHPATTTTAAEVSDAPESVAATVEPTKAAPKDEL</sequence>
<dbReference type="EMBL" id="KN831785">
    <property type="protein sequence ID" value="KIM39604.1"/>
    <property type="molecule type" value="Genomic_DNA"/>
</dbReference>
<dbReference type="Gene3D" id="3.40.30.10">
    <property type="entry name" value="Glutaredoxin"/>
    <property type="match status" value="1"/>
</dbReference>
<keyword evidence="2" id="KW-0732">Signal</keyword>
<dbReference type="InterPro" id="IPR013766">
    <property type="entry name" value="Thioredoxin_domain"/>
</dbReference>
<evidence type="ECO:0000313" key="5">
    <source>
        <dbReference type="Proteomes" id="UP000053424"/>
    </source>
</evidence>
<dbReference type="InterPro" id="IPR036249">
    <property type="entry name" value="Thioredoxin-like_sf"/>
</dbReference>
<keyword evidence="5" id="KW-1185">Reference proteome</keyword>
<organism evidence="4 5">
    <name type="scientific">Hebeloma cylindrosporum</name>
    <dbReference type="NCBI Taxonomy" id="76867"/>
    <lineage>
        <taxon>Eukaryota</taxon>
        <taxon>Fungi</taxon>
        <taxon>Dikarya</taxon>
        <taxon>Basidiomycota</taxon>
        <taxon>Agaricomycotina</taxon>
        <taxon>Agaricomycetes</taxon>
        <taxon>Agaricomycetidae</taxon>
        <taxon>Agaricales</taxon>
        <taxon>Agaricineae</taxon>
        <taxon>Hymenogastraceae</taxon>
        <taxon>Hebeloma</taxon>
    </lineage>
</organism>
<dbReference type="PANTHER" id="PTHR45815">
    <property type="entry name" value="PROTEIN DISULFIDE-ISOMERASE A6"/>
    <property type="match status" value="1"/>
</dbReference>
<proteinExistence type="predicted"/>
<reference evidence="4 5" key="1">
    <citation type="submission" date="2014-04" db="EMBL/GenBank/DDBJ databases">
        <authorList>
            <consortium name="DOE Joint Genome Institute"/>
            <person name="Kuo A."/>
            <person name="Gay G."/>
            <person name="Dore J."/>
            <person name="Kohler A."/>
            <person name="Nagy L.G."/>
            <person name="Floudas D."/>
            <person name="Copeland A."/>
            <person name="Barry K.W."/>
            <person name="Cichocki N."/>
            <person name="Veneault-Fourrey C."/>
            <person name="LaButti K."/>
            <person name="Lindquist E.A."/>
            <person name="Lipzen A."/>
            <person name="Lundell T."/>
            <person name="Morin E."/>
            <person name="Murat C."/>
            <person name="Sun H."/>
            <person name="Tunlid A."/>
            <person name="Henrissat B."/>
            <person name="Grigoriev I.V."/>
            <person name="Hibbett D.S."/>
            <person name="Martin F."/>
            <person name="Nordberg H.P."/>
            <person name="Cantor M.N."/>
            <person name="Hua S.X."/>
        </authorList>
    </citation>
    <scope>NUCLEOTIDE SEQUENCE [LARGE SCALE GENOMIC DNA]</scope>
    <source>
        <strain evidence="5">h7</strain>
    </source>
</reference>
<evidence type="ECO:0000259" key="3">
    <source>
        <dbReference type="PROSITE" id="PS51352"/>
    </source>
</evidence>
<dbReference type="GO" id="GO:0015035">
    <property type="term" value="F:protein-disulfide reductase activity"/>
    <property type="evidence" value="ECO:0007669"/>
    <property type="project" value="TreeGrafter"/>
</dbReference>
<dbReference type="GO" id="GO:0005788">
    <property type="term" value="C:endoplasmic reticulum lumen"/>
    <property type="evidence" value="ECO:0007669"/>
    <property type="project" value="TreeGrafter"/>
</dbReference>
<dbReference type="OrthoDB" id="427280at2759"/>
<feature type="compositionally biased region" description="Low complexity" evidence="1">
    <location>
        <begin position="340"/>
        <end position="353"/>
    </location>
</feature>
<dbReference type="HOGENOM" id="CLU_048905_0_0_1"/>